<evidence type="ECO:0000256" key="1">
    <source>
        <dbReference type="SAM" id="MobiDB-lite"/>
    </source>
</evidence>
<dbReference type="AlphaFoldDB" id="A0A2X0L520"/>
<sequence>MGVSDCNRSSVTSSRSGYPANSTTSTSIPLKVYLYALIARVTPFEGLAIAELTVPALVPFVLLVQTLSKLSPKGSLHFSTARYCRSTRSASTMNLRAQFCISSLAKAVEDECAAAGVMDRVDATDGG</sequence>
<accession>A0A2X0L520</accession>
<gene>
    <name evidence="2" type="ORF">BZ3500_MVSOF-1268-A1-R1_CHR10-2G02918</name>
</gene>
<feature type="region of interest" description="Disordered" evidence="1">
    <location>
        <begin position="1"/>
        <end position="24"/>
    </location>
</feature>
<evidence type="ECO:0000313" key="3">
    <source>
        <dbReference type="Proteomes" id="UP000249723"/>
    </source>
</evidence>
<protein>
    <submittedName>
        <fullName evidence="2">BZ3500_MvSof-1268-A1-R1_Chr10-2g02918 protein</fullName>
    </submittedName>
</protein>
<reference evidence="3" key="1">
    <citation type="submission" date="2016-10" db="EMBL/GenBank/DDBJ databases">
        <authorList>
            <person name="Jeantristanb JTB J.-T."/>
            <person name="Ricardo R."/>
        </authorList>
    </citation>
    <scope>NUCLEOTIDE SEQUENCE [LARGE SCALE GENOMIC DNA]</scope>
</reference>
<evidence type="ECO:0000313" key="2">
    <source>
        <dbReference type="EMBL" id="SDA01741.1"/>
    </source>
</evidence>
<dbReference type="EMBL" id="FMWP01000117">
    <property type="protein sequence ID" value="SDA01741.1"/>
    <property type="molecule type" value="Genomic_DNA"/>
</dbReference>
<proteinExistence type="predicted"/>
<dbReference type="Proteomes" id="UP000249723">
    <property type="component" value="Unassembled WGS sequence"/>
</dbReference>
<organism evidence="2 3">
    <name type="scientific">Microbotryum saponariae</name>
    <dbReference type="NCBI Taxonomy" id="289078"/>
    <lineage>
        <taxon>Eukaryota</taxon>
        <taxon>Fungi</taxon>
        <taxon>Dikarya</taxon>
        <taxon>Basidiomycota</taxon>
        <taxon>Pucciniomycotina</taxon>
        <taxon>Microbotryomycetes</taxon>
        <taxon>Microbotryales</taxon>
        <taxon>Microbotryaceae</taxon>
        <taxon>Microbotryum</taxon>
    </lineage>
</organism>
<name>A0A2X0L520_9BASI</name>
<keyword evidence="3" id="KW-1185">Reference proteome</keyword>